<evidence type="ECO:0000256" key="1">
    <source>
        <dbReference type="ARBA" id="ARBA00004751"/>
    </source>
</evidence>
<dbReference type="GO" id="GO:0005829">
    <property type="term" value="C:cytosol"/>
    <property type="evidence" value="ECO:0007669"/>
    <property type="project" value="TreeGrafter"/>
</dbReference>
<dbReference type="InterPro" id="IPR016142">
    <property type="entry name" value="Citrate_synth-like_lrg_a-sub"/>
</dbReference>
<dbReference type="InterPro" id="IPR036969">
    <property type="entry name" value="Citrate_synthase_sf"/>
</dbReference>
<evidence type="ECO:0000256" key="2">
    <source>
        <dbReference type="ARBA" id="ARBA00010566"/>
    </source>
</evidence>
<dbReference type="PANTHER" id="PTHR11739:SF4">
    <property type="entry name" value="CITRATE SYNTHASE, PEROXISOMAL"/>
    <property type="match status" value="1"/>
</dbReference>
<comment type="pathway">
    <text evidence="1">Carbohydrate metabolism; tricarboxylic acid cycle; isocitrate from oxaloacetate: step 1/2.</text>
</comment>
<evidence type="ECO:0000313" key="6">
    <source>
        <dbReference type="Proteomes" id="UP000077037"/>
    </source>
</evidence>
<dbReference type="AlphaFoldDB" id="A0A157NJD8"/>
<dbReference type="NCBIfam" id="NF004868">
    <property type="entry name" value="PRK06224.1-5"/>
    <property type="match status" value="1"/>
</dbReference>
<dbReference type="EC" id="2.3.3.16" evidence="3"/>
<dbReference type="GO" id="GO:0036440">
    <property type="term" value="F:citrate synthase activity"/>
    <property type="evidence" value="ECO:0007669"/>
    <property type="project" value="UniProtKB-EC"/>
</dbReference>
<sequence length="272" mass="28560">MKIGKTTVPRTSISTSDEHTIVVRGQDLCQDLIGKISFTDYFHLLLTGRRPDAAATAVIDATLVAIAEHGLVPSVQASRMTLAAAPDALQGAVAAGILGCGSVILGASETAGKMFHEIEARALADGTGNDEAALAIVQEYRAARRAIPGYGHPLHKERDPRVGRLFDVAREAGANLAYIDIAEAVERAIPQVMGKELKLNVSAAIPAVLLGVGFPLLALKGVPILARTAGLIAHLNEELEQSIGFALSYQAAREVQYDGELPAGFGTTPESH</sequence>
<dbReference type="SUPFAM" id="SSF48256">
    <property type="entry name" value="Citrate synthase"/>
    <property type="match status" value="1"/>
</dbReference>
<dbReference type="GO" id="GO:0005975">
    <property type="term" value="P:carbohydrate metabolic process"/>
    <property type="evidence" value="ECO:0007669"/>
    <property type="project" value="TreeGrafter"/>
</dbReference>
<dbReference type="CDD" id="cd06100">
    <property type="entry name" value="CCL_ACL-C"/>
    <property type="match status" value="1"/>
</dbReference>
<dbReference type="OrthoDB" id="3284791at2"/>
<dbReference type="EMBL" id="FKBS01000014">
    <property type="protein sequence ID" value="SAI21425.1"/>
    <property type="molecule type" value="Genomic_DNA"/>
</dbReference>
<comment type="similarity">
    <text evidence="2">Belongs to the citrate synthase family.</text>
</comment>
<dbReference type="PANTHER" id="PTHR11739">
    <property type="entry name" value="CITRATE SYNTHASE"/>
    <property type="match status" value="1"/>
</dbReference>
<keyword evidence="4 5" id="KW-0808">Transferase</keyword>
<proteinExistence type="inferred from homology"/>
<dbReference type="Pfam" id="PF00285">
    <property type="entry name" value="Citrate_synt"/>
    <property type="match status" value="1"/>
</dbReference>
<evidence type="ECO:0000256" key="4">
    <source>
        <dbReference type="ARBA" id="ARBA00022679"/>
    </source>
</evidence>
<reference evidence="5 6" key="1">
    <citation type="submission" date="2016-03" db="EMBL/GenBank/DDBJ databases">
        <authorList>
            <consortium name="Pathogen Informatics"/>
        </authorList>
    </citation>
    <scope>NUCLEOTIDE SEQUENCE [LARGE SCALE GENOMIC DNA]</scope>
    <source>
        <strain evidence="5 6">NCTC13364</strain>
    </source>
</reference>
<dbReference type="Proteomes" id="UP000077037">
    <property type="component" value="Unassembled WGS sequence"/>
</dbReference>
<dbReference type="Gene3D" id="1.10.580.10">
    <property type="entry name" value="Citrate Synthase, domain 1"/>
    <property type="match status" value="1"/>
</dbReference>
<gene>
    <name evidence="5" type="primary">citA</name>
    <name evidence="5" type="ORF">SAMEA1982600_01719</name>
</gene>
<keyword evidence="5" id="KW-0012">Acyltransferase</keyword>
<dbReference type="Gene3D" id="1.10.230.10">
    <property type="entry name" value="Cytochrome P450-Terp, domain 2"/>
    <property type="match status" value="1"/>
</dbReference>
<protein>
    <recommendedName>
        <fullName evidence="3">citrate synthase (unknown stereospecificity)</fullName>
        <ecNumber evidence="3">2.3.3.16</ecNumber>
    </recommendedName>
</protein>
<name>A0A157NJD8_9BORD</name>
<evidence type="ECO:0000256" key="3">
    <source>
        <dbReference type="ARBA" id="ARBA00012972"/>
    </source>
</evidence>
<dbReference type="GO" id="GO:0006099">
    <property type="term" value="P:tricarboxylic acid cycle"/>
    <property type="evidence" value="ECO:0007669"/>
    <property type="project" value="UniProtKB-UniPathway"/>
</dbReference>
<dbReference type="InterPro" id="IPR016143">
    <property type="entry name" value="Citrate_synth-like_sm_a-sub"/>
</dbReference>
<dbReference type="InterPro" id="IPR002020">
    <property type="entry name" value="Citrate_synthase"/>
</dbReference>
<dbReference type="UniPathway" id="UPA00223">
    <property type="reaction ID" value="UER00717"/>
</dbReference>
<accession>A0A157NJD8</accession>
<evidence type="ECO:0000313" key="5">
    <source>
        <dbReference type="EMBL" id="SAI21425.1"/>
    </source>
</evidence>
<dbReference type="RefSeq" id="WP_066410593.1">
    <property type="nucleotide sequence ID" value="NZ_FKBS01000014.1"/>
</dbReference>
<organism evidence="5 6">
    <name type="scientific">Bordetella ansorpii</name>
    <dbReference type="NCBI Taxonomy" id="288768"/>
    <lineage>
        <taxon>Bacteria</taxon>
        <taxon>Pseudomonadati</taxon>
        <taxon>Pseudomonadota</taxon>
        <taxon>Betaproteobacteria</taxon>
        <taxon>Burkholderiales</taxon>
        <taxon>Alcaligenaceae</taxon>
        <taxon>Bordetella</taxon>
    </lineage>
</organism>